<dbReference type="SUPFAM" id="SSF52540">
    <property type="entry name" value="P-loop containing nucleoside triphosphate hydrolases"/>
    <property type="match status" value="1"/>
</dbReference>
<protein>
    <recommendedName>
        <fullName evidence="4">ADP-ribosylation factor-like protein 6</fullName>
    </recommendedName>
</protein>
<organism evidence="17 18">
    <name type="scientific">Strongyloides venezuelensis</name>
    <name type="common">Threadworm</name>
    <dbReference type="NCBI Taxonomy" id="75913"/>
    <lineage>
        <taxon>Eukaryota</taxon>
        <taxon>Metazoa</taxon>
        <taxon>Ecdysozoa</taxon>
        <taxon>Nematoda</taxon>
        <taxon>Chromadorea</taxon>
        <taxon>Rhabditida</taxon>
        <taxon>Tylenchina</taxon>
        <taxon>Panagrolaimomorpha</taxon>
        <taxon>Strongyloidoidea</taxon>
        <taxon>Strongyloididae</taxon>
        <taxon>Strongyloides</taxon>
    </lineage>
</organism>
<dbReference type="Gene3D" id="3.40.50.300">
    <property type="entry name" value="P-loop containing nucleotide triphosphate hydrolases"/>
    <property type="match status" value="1"/>
</dbReference>
<evidence type="ECO:0000313" key="18">
    <source>
        <dbReference type="WBParaSite" id="SVE_0397200.1"/>
    </source>
</evidence>
<dbReference type="AlphaFoldDB" id="A0A0K0F582"/>
<keyword evidence="14" id="KW-0449">Lipoprotein</keyword>
<dbReference type="PRINTS" id="PR00328">
    <property type="entry name" value="SAR1GTPBP"/>
</dbReference>
<evidence type="ECO:0000313" key="17">
    <source>
        <dbReference type="Proteomes" id="UP000035680"/>
    </source>
</evidence>
<evidence type="ECO:0000256" key="2">
    <source>
        <dbReference type="ARBA" id="ARBA00004430"/>
    </source>
</evidence>
<keyword evidence="16" id="KW-0479">Metal-binding</keyword>
<evidence type="ECO:0000256" key="5">
    <source>
        <dbReference type="ARBA" id="ARBA00022475"/>
    </source>
</evidence>
<feature type="binding site" evidence="15">
    <location>
        <begin position="24"/>
        <end position="31"/>
    </location>
    <ligand>
        <name>GTP</name>
        <dbReference type="ChEBI" id="CHEBI:37565"/>
    </ligand>
</feature>
<evidence type="ECO:0000256" key="7">
    <source>
        <dbReference type="ARBA" id="ARBA00022707"/>
    </source>
</evidence>
<dbReference type="NCBIfam" id="TIGR00231">
    <property type="entry name" value="small_GTP"/>
    <property type="match status" value="1"/>
</dbReference>
<evidence type="ECO:0000256" key="6">
    <source>
        <dbReference type="ARBA" id="ARBA00022490"/>
    </source>
</evidence>
<dbReference type="WBParaSite" id="SVE_0397200.1">
    <property type="protein sequence ID" value="SVE_0397200.1"/>
    <property type="gene ID" value="SVE_0397200"/>
</dbReference>
<keyword evidence="5" id="KW-1003">Cell membrane</keyword>
<keyword evidence="17" id="KW-1185">Reference proteome</keyword>
<dbReference type="GO" id="GO:0003924">
    <property type="term" value="F:GTPase activity"/>
    <property type="evidence" value="ECO:0007669"/>
    <property type="project" value="InterPro"/>
</dbReference>
<dbReference type="InterPro" id="IPR005225">
    <property type="entry name" value="Small_GTP-bd"/>
</dbReference>
<evidence type="ECO:0000256" key="11">
    <source>
        <dbReference type="ARBA" id="ARBA00023136"/>
    </source>
</evidence>
<dbReference type="InterPro" id="IPR024156">
    <property type="entry name" value="Small_GTPase_ARF"/>
</dbReference>
<evidence type="ECO:0000256" key="16">
    <source>
        <dbReference type="PIRSR" id="PIRSR606689-2"/>
    </source>
</evidence>
<dbReference type="GO" id="GO:0005930">
    <property type="term" value="C:axoneme"/>
    <property type="evidence" value="ECO:0007669"/>
    <property type="project" value="UniProtKB-SubCell"/>
</dbReference>
<evidence type="ECO:0000256" key="12">
    <source>
        <dbReference type="ARBA" id="ARBA00023212"/>
    </source>
</evidence>
<dbReference type="GO" id="GO:0005525">
    <property type="term" value="F:GTP binding"/>
    <property type="evidence" value="ECO:0007669"/>
    <property type="project" value="UniProtKB-KW"/>
</dbReference>
<evidence type="ECO:0000256" key="3">
    <source>
        <dbReference type="ARBA" id="ARBA00004522"/>
    </source>
</evidence>
<keyword evidence="10 15" id="KW-0342">GTP-binding</keyword>
<dbReference type="PROSITE" id="PS51417">
    <property type="entry name" value="ARF"/>
    <property type="match status" value="1"/>
</dbReference>
<dbReference type="GO" id="GO:0060170">
    <property type="term" value="C:ciliary membrane"/>
    <property type="evidence" value="ECO:0007669"/>
    <property type="project" value="UniProtKB-SubCell"/>
</dbReference>
<keyword evidence="16" id="KW-0460">Magnesium</keyword>
<dbReference type="GO" id="GO:0046872">
    <property type="term" value="F:metal ion binding"/>
    <property type="evidence" value="ECO:0007669"/>
    <property type="project" value="UniProtKB-KW"/>
</dbReference>
<dbReference type="STRING" id="75913.A0A0K0F582"/>
<evidence type="ECO:0000256" key="4">
    <source>
        <dbReference type="ARBA" id="ARBA00019766"/>
    </source>
</evidence>
<dbReference type="InterPro" id="IPR027417">
    <property type="entry name" value="P-loop_NTPase"/>
</dbReference>
<dbReference type="Pfam" id="PF00025">
    <property type="entry name" value="Arf"/>
    <property type="match status" value="1"/>
</dbReference>
<dbReference type="FunFam" id="3.40.50.300:FF:000457">
    <property type="entry name" value="ADP-ribosylation factor-like protein 6"/>
    <property type="match status" value="1"/>
</dbReference>
<keyword evidence="7" id="KW-0519">Myristate</keyword>
<reference evidence="17" key="1">
    <citation type="submission" date="2014-07" db="EMBL/GenBank/DDBJ databases">
        <authorList>
            <person name="Martin A.A"/>
            <person name="De Silva N."/>
        </authorList>
    </citation>
    <scope>NUCLEOTIDE SEQUENCE</scope>
</reference>
<evidence type="ECO:0000256" key="13">
    <source>
        <dbReference type="ARBA" id="ARBA00023273"/>
    </source>
</evidence>
<dbReference type="InterPro" id="IPR006689">
    <property type="entry name" value="Small_GTPase_ARF/SAR"/>
</dbReference>
<proteinExistence type="predicted"/>
<evidence type="ECO:0000256" key="14">
    <source>
        <dbReference type="ARBA" id="ARBA00023288"/>
    </source>
</evidence>
<feature type="binding site" evidence="16">
    <location>
        <position position="31"/>
    </location>
    <ligand>
        <name>Mg(2+)</name>
        <dbReference type="ChEBI" id="CHEBI:18420"/>
    </ligand>
</feature>
<evidence type="ECO:0000256" key="1">
    <source>
        <dbReference type="ARBA" id="ARBA00004120"/>
    </source>
</evidence>
<reference evidence="18" key="2">
    <citation type="submission" date="2015-08" db="UniProtKB">
        <authorList>
            <consortium name="WormBaseParasite"/>
        </authorList>
    </citation>
    <scope>IDENTIFICATION</scope>
</reference>
<name>A0A0K0F582_STRVS</name>
<keyword evidence="8 15" id="KW-0547">Nucleotide-binding</keyword>
<dbReference type="PROSITE" id="PS51422">
    <property type="entry name" value="SAR1"/>
    <property type="match status" value="1"/>
</dbReference>
<keyword evidence="13" id="KW-0966">Cell projection</keyword>
<keyword evidence="12" id="KW-0206">Cytoskeleton</keyword>
<dbReference type="Proteomes" id="UP000035680">
    <property type="component" value="Unassembled WGS sequence"/>
</dbReference>
<feature type="binding site" evidence="15">
    <location>
        <position position="72"/>
    </location>
    <ligand>
        <name>GTP</name>
        <dbReference type="ChEBI" id="CHEBI:37565"/>
    </ligand>
</feature>
<keyword evidence="9" id="KW-0970">Cilium biogenesis/degradation</keyword>
<evidence type="ECO:0000256" key="15">
    <source>
        <dbReference type="PIRSR" id="PIRSR606689-1"/>
    </source>
</evidence>
<accession>A0A0K0F582</accession>
<evidence type="ECO:0000256" key="9">
    <source>
        <dbReference type="ARBA" id="ARBA00022794"/>
    </source>
</evidence>
<keyword evidence="6" id="KW-0963">Cytoplasm</keyword>
<dbReference type="PANTHER" id="PTHR11711">
    <property type="entry name" value="ADP RIBOSYLATION FACTOR-RELATED"/>
    <property type="match status" value="1"/>
</dbReference>
<sequence>MGFFSSIGNLLGFGKRNVNILVLGLDNSGKTTILNHLKEPESQNVTIVPTVGYSTEKFTNANFTFTAFDMSGQSKYRNLWEMYYKNIQGIIFVVDSADRLRVAVARDELWILLDHKDIMHKKIPILIFSNKVDEKEALTSSEISQSLGLDLIRSRNWHIESCCALTGDGLEAGVTWLSTNIQKYIEEIETKGGRI</sequence>
<evidence type="ECO:0000256" key="8">
    <source>
        <dbReference type="ARBA" id="ARBA00022741"/>
    </source>
</evidence>
<feature type="binding site" evidence="16">
    <location>
        <position position="50"/>
    </location>
    <ligand>
        <name>Mg(2+)</name>
        <dbReference type="ChEBI" id="CHEBI:18420"/>
    </ligand>
</feature>
<dbReference type="SMART" id="SM00177">
    <property type="entry name" value="ARF"/>
    <property type="match status" value="1"/>
</dbReference>
<comment type="subcellular location">
    <subcellularLocation>
        <location evidence="3">Cell projection</location>
        <location evidence="3">Cilium membrane</location>
        <topology evidence="3">Peripheral membrane protein</topology>
        <orientation evidence="3">Cytoplasmic side</orientation>
    </subcellularLocation>
    <subcellularLocation>
        <location evidence="2">Cytoplasm</location>
        <location evidence="2">Cytoskeleton</location>
        <location evidence="2">Cilium axoneme</location>
    </subcellularLocation>
    <subcellularLocation>
        <location evidence="1">Cytoplasm</location>
        <location evidence="1">Cytoskeleton</location>
        <location evidence="1">Cilium basal body</location>
    </subcellularLocation>
</comment>
<dbReference type="GO" id="GO:0030030">
    <property type="term" value="P:cell projection organization"/>
    <property type="evidence" value="ECO:0007669"/>
    <property type="project" value="UniProtKB-KW"/>
</dbReference>
<evidence type="ECO:0000256" key="10">
    <source>
        <dbReference type="ARBA" id="ARBA00023134"/>
    </source>
</evidence>
<dbReference type="SMART" id="SM00178">
    <property type="entry name" value="SAR"/>
    <property type="match status" value="1"/>
</dbReference>
<keyword evidence="11" id="KW-0472">Membrane</keyword>
<feature type="binding site" evidence="15">
    <location>
        <begin position="130"/>
        <end position="133"/>
    </location>
    <ligand>
        <name>GTP</name>
        <dbReference type="ChEBI" id="CHEBI:37565"/>
    </ligand>
</feature>